<sequence length="163" mass="17462">MTLGEHQYALTATWQGNRGTGTSGYRDYSRDVTIEVAGKPALLASADKPFRGDPQRWNPEDMLIASLSECHLLSYLHACVGAGVVVVSYIDRASGVMREDGRGGGAFTEVLLRPEVVVADASMIAAAESAHEDAHRMCFIANSVNFPVRHEASVSAARAEEPA</sequence>
<dbReference type="Gene3D" id="3.30.300.20">
    <property type="match status" value="1"/>
</dbReference>
<keyword evidence="2" id="KW-1185">Reference proteome</keyword>
<dbReference type="InterPro" id="IPR036102">
    <property type="entry name" value="OsmC/Ohrsf"/>
</dbReference>
<dbReference type="RefSeq" id="WP_188436851.1">
    <property type="nucleotide sequence ID" value="NZ_BMCM01000003.1"/>
</dbReference>
<dbReference type="InterPro" id="IPR003718">
    <property type="entry name" value="OsmC/Ohr_fam"/>
</dbReference>
<dbReference type="SUPFAM" id="SSF82784">
    <property type="entry name" value="OsmC-like"/>
    <property type="match status" value="1"/>
</dbReference>
<organism evidence="1 2">
    <name type="scientific">Microbacterium murale</name>
    <dbReference type="NCBI Taxonomy" id="1081040"/>
    <lineage>
        <taxon>Bacteria</taxon>
        <taxon>Bacillati</taxon>
        <taxon>Actinomycetota</taxon>
        <taxon>Actinomycetes</taxon>
        <taxon>Micrococcales</taxon>
        <taxon>Microbacteriaceae</taxon>
        <taxon>Microbacterium</taxon>
    </lineage>
</organism>
<comment type="caution">
    <text evidence="1">The sequence shown here is derived from an EMBL/GenBank/DDBJ whole genome shotgun (WGS) entry which is preliminary data.</text>
</comment>
<evidence type="ECO:0000313" key="1">
    <source>
        <dbReference type="EMBL" id="GGD80904.1"/>
    </source>
</evidence>
<reference evidence="2" key="1">
    <citation type="journal article" date="2019" name="Int. J. Syst. Evol. Microbiol.">
        <title>The Global Catalogue of Microorganisms (GCM) 10K type strain sequencing project: providing services to taxonomists for standard genome sequencing and annotation.</title>
        <authorList>
            <consortium name="The Broad Institute Genomics Platform"/>
            <consortium name="The Broad Institute Genome Sequencing Center for Infectious Disease"/>
            <person name="Wu L."/>
            <person name="Ma J."/>
        </authorList>
    </citation>
    <scope>NUCLEOTIDE SEQUENCE [LARGE SCALE GENOMIC DNA]</scope>
    <source>
        <strain evidence="2">CCM 7640</strain>
    </source>
</reference>
<name>A0ABQ1RT31_9MICO</name>
<accession>A0ABQ1RT31</accession>
<gene>
    <name evidence="1" type="ORF">GCM10007269_24670</name>
</gene>
<dbReference type="PANTHER" id="PTHR42830">
    <property type="entry name" value="OSMOTICALLY INDUCIBLE FAMILY PROTEIN"/>
    <property type="match status" value="1"/>
</dbReference>
<protein>
    <submittedName>
        <fullName evidence="1">Peroxiredoxin</fullName>
    </submittedName>
</protein>
<dbReference type="PANTHER" id="PTHR42830:SF2">
    <property type="entry name" value="OSMC_OHR FAMILY PROTEIN"/>
    <property type="match status" value="1"/>
</dbReference>
<dbReference type="Pfam" id="PF02566">
    <property type="entry name" value="OsmC"/>
    <property type="match status" value="1"/>
</dbReference>
<proteinExistence type="predicted"/>
<dbReference type="EMBL" id="BMCM01000003">
    <property type="protein sequence ID" value="GGD80904.1"/>
    <property type="molecule type" value="Genomic_DNA"/>
</dbReference>
<dbReference type="InterPro" id="IPR015946">
    <property type="entry name" value="KH_dom-like_a/b"/>
</dbReference>
<dbReference type="InterPro" id="IPR052707">
    <property type="entry name" value="OsmC_Ohr_Peroxiredoxin"/>
</dbReference>
<evidence type="ECO:0000313" key="2">
    <source>
        <dbReference type="Proteomes" id="UP000629365"/>
    </source>
</evidence>
<dbReference type="Proteomes" id="UP000629365">
    <property type="component" value="Unassembled WGS sequence"/>
</dbReference>